<organism evidence="3 4">
    <name type="scientific">Pontibacillus halophilus JSM 076056 = DSM 19796</name>
    <dbReference type="NCBI Taxonomy" id="1385510"/>
    <lineage>
        <taxon>Bacteria</taxon>
        <taxon>Bacillati</taxon>
        <taxon>Bacillota</taxon>
        <taxon>Bacilli</taxon>
        <taxon>Bacillales</taxon>
        <taxon>Bacillaceae</taxon>
        <taxon>Pontibacillus</taxon>
    </lineage>
</organism>
<dbReference type="eggNOG" id="COG3402">
    <property type="taxonomic scope" value="Bacteria"/>
</dbReference>
<dbReference type="PANTHER" id="PTHR34473">
    <property type="entry name" value="UPF0699 TRANSMEMBRANE PROTEIN YDBS"/>
    <property type="match status" value="1"/>
</dbReference>
<evidence type="ECO:0000259" key="2">
    <source>
        <dbReference type="Pfam" id="PF03703"/>
    </source>
</evidence>
<reference evidence="3 4" key="1">
    <citation type="submission" date="2013-08" db="EMBL/GenBank/DDBJ databases">
        <authorList>
            <person name="Huang J."/>
            <person name="Wang G."/>
        </authorList>
    </citation>
    <scope>NUCLEOTIDE SEQUENCE [LARGE SCALE GENOMIC DNA]</scope>
    <source>
        <strain evidence="3 4">JSM 076056</strain>
    </source>
</reference>
<dbReference type="RefSeq" id="WP_026800527.1">
    <property type="nucleotide sequence ID" value="NZ_AULI01000008.1"/>
</dbReference>
<protein>
    <recommendedName>
        <fullName evidence="2">YdbS-like PH domain-containing protein</fullName>
    </recommendedName>
</protein>
<accession>A0A0A5I9K2</accession>
<name>A0A0A5I9K2_9BACI</name>
<dbReference type="EMBL" id="AVPE01000006">
    <property type="protein sequence ID" value="KGX92487.1"/>
    <property type="molecule type" value="Genomic_DNA"/>
</dbReference>
<evidence type="ECO:0000256" key="1">
    <source>
        <dbReference type="SAM" id="Phobius"/>
    </source>
</evidence>
<proteinExistence type="predicted"/>
<dbReference type="PANTHER" id="PTHR34473:SF2">
    <property type="entry name" value="UPF0699 TRANSMEMBRANE PROTEIN YDBT"/>
    <property type="match status" value="1"/>
</dbReference>
<keyword evidence="4" id="KW-1185">Reference proteome</keyword>
<keyword evidence="1" id="KW-0472">Membrane</keyword>
<evidence type="ECO:0000313" key="3">
    <source>
        <dbReference type="EMBL" id="KGX92487.1"/>
    </source>
</evidence>
<keyword evidence="1" id="KW-0812">Transmembrane</keyword>
<comment type="caution">
    <text evidence="3">The sequence shown here is derived from an EMBL/GenBank/DDBJ whole genome shotgun (WGS) entry which is preliminary data.</text>
</comment>
<keyword evidence="1" id="KW-1133">Transmembrane helix</keyword>
<evidence type="ECO:0000313" key="4">
    <source>
        <dbReference type="Proteomes" id="UP000030528"/>
    </source>
</evidence>
<dbReference type="Proteomes" id="UP000030528">
    <property type="component" value="Unassembled WGS sequence"/>
</dbReference>
<feature type="transmembrane region" description="Helical" evidence="1">
    <location>
        <begin position="21"/>
        <end position="39"/>
    </location>
</feature>
<dbReference type="InterPro" id="IPR005182">
    <property type="entry name" value="YdbS-like_PH"/>
</dbReference>
<dbReference type="AlphaFoldDB" id="A0A0A5I9K2"/>
<feature type="transmembrane region" description="Helical" evidence="1">
    <location>
        <begin position="45"/>
        <end position="62"/>
    </location>
</feature>
<dbReference type="STRING" id="1385510.GCA_000425205_02158"/>
<feature type="domain" description="YdbS-like PH" evidence="2">
    <location>
        <begin position="74"/>
        <end position="146"/>
    </location>
</feature>
<sequence>MEDHRKQTLTKAATSYFRLSYSITSMILLALTIGGTILLNIFDLALWYSIPLYILVVLHGIYKVGWYAHQYQIHLWYDIQEDRIVVHRGVWTKELITIPMFRIQHATVERGPLLRFYNLANLSFYTAGSTYTIPAMTKAQADTVKDAVINLARAREEY</sequence>
<dbReference type="Pfam" id="PF03703">
    <property type="entry name" value="bPH_2"/>
    <property type="match status" value="1"/>
</dbReference>
<gene>
    <name evidence="3" type="ORF">N781_16380</name>
</gene>